<evidence type="ECO:0000256" key="2">
    <source>
        <dbReference type="ARBA" id="ARBA00022801"/>
    </source>
</evidence>
<keyword evidence="4" id="KW-0326">Glycosidase</keyword>
<dbReference type="EMBL" id="JAAMOX010000004">
    <property type="protein sequence ID" value="NIH55304.1"/>
    <property type="molecule type" value="Genomic_DNA"/>
</dbReference>
<dbReference type="Pfam" id="PF00933">
    <property type="entry name" value="Glyco_hydro_3"/>
    <property type="match status" value="1"/>
</dbReference>
<protein>
    <submittedName>
        <fullName evidence="4">Beta-glucosidase</fullName>
        <ecNumber evidence="4">3.2.1.21</ecNumber>
    </submittedName>
</protein>
<dbReference type="EC" id="3.2.1.21" evidence="4"/>
<dbReference type="InterPro" id="IPR036881">
    <property type="entry name" value="Glyco_hydro_3_C_sf"/>
</dbReference>
<dbReference type="InterPro" id="IPR050288">
    <property type="entry name" value="Cellulose_deg_GH3"/>
</dbReference>
<dbReference type="Proteomes" id="UP000541033">
    <property type="component" value="Unassembled WGS sequence"/>
</dbReference>
<evidence type="ECO:0000313" key="5">
    <source>
        <dbReference type="Proteomes" id="UP000541033"/>
    </source>
</evidence>
<keyword evidence="5" id="KW-1185">Reference proteome</keyword>
<dbReference type="InterPro" id="IPR013783">
    <property type="entry name" value="Ig-like_fold"/>
</dbReference>
<comment type="similarity">
    <text evidence="1">Belongs to the glycosyl hydrolase 3 family.</text>
</comment>
<dbReference type="PRINTS" id="PR00133">
    <property type="entry name" value="GLHYDRLASE3"/>
</dbReference>
<dbReference type="Pfam" id="PF01915">
    <property type="entry name" value="Glyco_hydro_3_C"/>
    <property type="match status" value="1"/>
</dbReference>
<dbReference type="SMART" id="SM01217">
    <property type="entry name" value="Fn3_like"/>
    <property type="match status" value="1"/>
</dbReference>
<evidence type="ECO:0000313" key="4">
    <source>
        <dbReference type="EMBL" id="NIH55304.1"/>
    </source>
</evidence>
<dbReference type="Gene3D" id="3.40.50.1700">
    <property type="entry name" value="Glycoside hydrolase family 3 C-terminal domain"/>
    <property type="match status" value="1"/>
</dbReference>
<dbReference type="GO" id="GO:0005975">
    <property type="term" value="P:carbohydrate metabolic process"/>
    <property type="evidence" value="ECO:0007669"/>
    <property type="project" value="InterPro"/>
</dbReference>
<reference evidence="4 5" key="1">
    <citation type="submission" date="2020-02" db="EMBL/GenBank/DDBJ databases">
        <title>Sequencing the genomes of 1000 actinobacteria strains.</title>
        <authorList>
            <person name="Klenk H.-P."/>
        </authorList>
    </citation>
    <scope>NUCLEOTIDE SEQUENCE [LARGE SCALE GENOMIC DNA]</scope>
    <source>
        <strain evidence="4 5">DSM 27960</strain>
    </source>
</reference>
<dbReference type="Gene3D" id="3.20.20.300">
    <property type="entry name" value="Glycoside hydrolase, family 3, N-terminal domain"/>
    <property type="match status" value="1"/>
</dbReference>
<dbReference type="SUPFAM" id="SSF52279">
    <property type="entry name" value="Beta-D-glucan exohydrolase, C-terminal domain"/>
    <property type="match status" value="1"/>
</dbReference>
<dbReference type="Gene3D" id="2.60.40.10">
    <property type="entry name" value="Immunoglobulins"/>
    <property type="match status" value="1"/>
</dbReference>
<dbReference type="InterPro" id="IPR002772">
    <property type="entry name" value="Glyco_hydro_3_C"/>
</dbReference>
<dbReference type="Pfam" id="PF14310">
    <property type="entry name" value="Fn3-like"/>
    <property type="match status" value="1"/>
</dbReference>
<keyword evidence="2 4" id="KW-0378">Hydrolase</keyword>
<dbReference type="RefSeq" id="WP_167152382.1">
    <property type="nucleotide sequence ID" value="NZ_JAAMOX010000004.1"/>
</dbReference>
<dbReference type="InterPro" id="IPR001764">
    <property type="entry name" value="Glyco_hydro_3_N"/>
</dbReference>
<sequence>MNLDELIGQMTLEEKASLLSGENFWNTKAIKRLGIPSMMLTDGPHGVRKQGGKADHLGLNKSIPATCFPPAATLANSWDTALLHRVGERLGLEAAGEHVGVLLGPGLNIKRNPLCGRNFEYFSEDPHVTGQLASSMVRGIQSSGIAASPKHYAVNSQEHLRMSINEIVDERALRELYLEGFRQAVVDGEAKVVMTSYNKVNGEFANENTHLMRDILYGEWEYPGMTVTDWGGNNDRVRGLIAGNQLEMPSTSGITDAEVVAAVRAGTLDEAVVDDAVTRLLRVVFETGAAVADASPVDHDAQHREAVDAARKSMVLLKNEGNVLPLRPGLRVAIIGDFAKNPRYQGAGSSLVNAYQLDDALSALEQSSIEVVGYEQGFKRLGGESKRLRKRALALAGKVDTVVLFLGLDEGSEAEGIDRESLRIHNNQLQLMNELRGVVKNIVVVLAGGGVIELPFEAKADAILHSYLGGQGGGTAVKELLLGEANPSGKLTETYPLRYTDVPSSPYYPGREATSEHRESIFIGYRYYDTAGVPVRYPFGYGLSYTTFAYSDLEVSEGSVLATITNTGSVAGEEIVQLYIRPVHKRVFRADRELKAFAKVALKPGESARVELPYSRRDLAYYNVANGDWSVQSGDYELQVAASLLDVRLSGTVSIVGDDTPHGYDEGQLAKYYATDLRSLTAADFHALLDFTPEPTLWDRSKPLGLDDTIAQGQYRGLFGRAFYGVLALAQTVLRAFKKPMLANNVMFLIAMPFRKIERFTGGKVSQRGVSRLLKWVNGRRR</sequence>
<evidence type="ECO:0000256" key="1">
    <source>
        <dbReference type="ARBA" id="ARBA00005336"/>
    </source>
</evidence>
<organism evidence="4 5">
    <name type="scientific">Lysinibacter cavernae</name>
    <dbReference type="NCBI Taxonomy" id="1640652"/>
    <lineage>
        <taxon>Bacteria</taxon>
        <taxon>Bacillati</taxon>
        <taxon>Actinomycetota</taxon>
        <taxon>Actinomycetes</taxon>
        <taxon>Micrococcales</taxon>
        <taxon>Microbacteriaceae</taxon>
        <taxon>Lysinibacter</taxon>
    </lineage>
</organism>
<dbReference type="InterPro" id="IPR036962">
    <property type="entry name" value="Glyco_hydro_3_N_sf"/>
</dbReference>
<dbReference type="PANTHER" id="PTHR42715:SF10">
    <property type="entry name" value="BETA-GLUCOSIDASE"/>
    <property type="match status" value="1"/>
</dbReference>
<comment type="caution">
    <text evidence="4">The sequence shown here is derived from an EMBL/GenBank/DDBJ whole genome shotgun (WGS) entry which is preliminary data.</text>
</comment>
<name>A0A7X5R424_9MICO</name>
<feature type="domain" description="Fibronectin type III-like" evidence="3">
    <location>
        <begin position="574"/>
        <end position="644"/>
    </location>
</feature>
<dbReference type="AlphaFoldDB" id="A0A7X5R424"/>
<proteinExistence type="inferred from homology"/>
<accession>A0A7X5R424</accession>
<dbReference type="InterPro" id="IPR026891">
    <property type="entry name" value="Fn3-like"/>
</dbReference>
<dbReference type="InterPro" id="IPR017853">
    <property type="entry name" value="GH"/>
</dbReference>
<gene>
    <name evidence="4" type="ORF">FHX76_003225</name>
</gene>
<evidence type="ECO:0000259" key="3">
    <source>
        <dbReference type="SMART" id="SM01217"/>
    </source>
</evidence>
<dbReference type="GO" id="GO:0008422">
    <property type="term" value="F:beta-glucosidase activity"/>
    <property type="evidence" value="ECO:0007669"/>
    <property type="project" value="UniProtKB-EC"/>
</dbReference>
<dbReference type="PANTHER" id="PTHR42715">
    <property type="entry name" value="BETA-GLUCOSIDASE"/>
    <property type="match status" value="1"/>
</dbReference>
<dbReference type="SUPFAM" id="SSF51445">
    <property type="entry name" value="(Trans)glycosidases"/>
    <property type="match status" value="1"/>
</dbReference>